<reference evidence="2" key="1">
    <citation type="submission" date="2019-08" db="EMBL/GenBank/DDBJ databases">
        <authorList>
            <person name="Kucharzyk K."/>
            <person name="Murdoch R.W."/>
            <person name="Higgins S."/>
            <person name="Loffler F."/>
        </authorList>
    </citation>
    <scope>NUCLEOTIDE SEQUENCE</scope>
</reference>
<evidence type="ECO:0000256" key="1">
    <source>
        <dbReference type="SAM" id="Phobius"/>
    </source>
</evidence>
<dbReference type="EMBL" id="VSSQ01035160">
    <property type="protein sequence ID" value="MPM87313.1"/>
    <property type="molecule type" value="Genomic_DNA"/>
</dbReference>
<evidence type="ECO:0000313" key="2">
    <source>
        <dbReference type="EMBL" id="MPM87313.1"/>
    </source>
</evidence>
<gene>
    <name evidence="2" type="ORF">SDC9_134409</name>
</gene>
<proteinExistence type="predicted"/>
<dbReference type="AlphaFoldDB" id="A0A645DEN8"/>
<comment type="caution">
    <text evidence="2">The sequence shown here is derived from an EMBL/GenBank/DDBJ whole genome shotgun (WGS) entry which is preliminary data.</text>
</comment>
<accession>A0A645DEN8</accession>
<keyword evidence="1" id="KW-1133">Transmembrane helix</keyword>
<name>A0A645DEN8_9ZZZZ</name>
<feature type="transmembrane region" description="Helical" evidence="1">
    <location>
        <begin position="9"/>
        <end position="30"/>
    </location>
</feature>
<keyword evidence="1" id="KW-0812">Transmembrane</keyword>
<organism evidence="2">
    <name type="scientific">bioreactor metagenome</name>
    <dbReference type="NCBI Taxonomy" id="1076179"/>
    <lineage>
        <taxon>unclassified sequences</taxon>
        <taxon>metagenomes</taxon>
        <taxon>ecological metagenomes</taxon>
    </lineage>
</organism>
<sequence length="280" mass="30066">MKRRESPPLYLITGIVLGLLCGLALSYWVFPVRYTDTQPSTLSESQKAVYRGLVGRTYLYEADAQRAFSRLNLLGDTDMGAEMVVQAQQMLANGGDATAARGLALLASLLTQPGQQITPLAAVSEAATATIAPLTPTTVVGTATKVNPTNTPFATFTPRPTPTARPTQAAPYALVSTKEICKGADTPNLLKIYVLDTSGNGIPGVEIDISKQDGNYFSFFTGFYPEIDPGYADYLMVPQETYQIRVGESGDLTGDLTPAQCTDSAGKSYWGGLELRFKQK</sequence>
<keyword evidence="1" id="KW-0472">Membrane</keyword>
<protein>
    <submittedName>
        <fullName evidence="2">Uncharacterized protein</fullName>
    </submittedName>
</protein>